<protein>
    <recommendedName>
        <fullName evidence="2">Tle cognate immunity protein 4 C-terminal domain-containing protein</fullName>
    </recommendedName>
</protein>
<evidence type="ECO:0000259" key="2">
    <source>
        <dbReference type="Pfam" id="PF18426"/>
    </source>
</evidence>
<evidence type="ECO:0000313" key="3">
    <source>
        <dbReference type="EMBL" id="NHZ93645.1"/>
    </source>
</evidence>
<keyword evidence="4" id="KW-1185">Reference proteome</keyword>
<dbReference type="RefSeq" id="WP_166882330.1">
    <property type="nucleotide sequence ID" value="NZ_WHJH01000082.1"/>
</dbReference>
<dbReference type="InterPro" id="IPR041290">
    <property type="entry name" value="Tli4_C"/>
</dbReference>
<dbReference type="EMBL" id="WHJH01000082">
    <property type="protein sequence ID" value="NHZ93645.1"/>
    <property type="molecule type" value="Genomic_DNA"/>
</dbReference>
<proteinExistence type="predicted"/>
<accession>A0ABX0P4F5</accession>
<feature type="region of interest" description="Disordered" evidence="1">
    <location>
        <begin position="453"/>
        <end position="479"/>
    </location>
</feature>
<dbReference type="PROSITE" id="PS51257">
    <property type="entry name" value="PROKAR_LIPOPROTEIN"/>
    <property type="match status" value="1"/>
</dbReference>
<organism evidence="3 4">
    <name type="scientific">Massilia mucilaginosa</name>
    <dbReference type="NCBI Taxonomy" id="2609282"/>
    <lineage>
        <taxon>Bacteria</taxon>
        <taxon>Pseudomonadati</taxon>
        <taxon>Pseudomonadota</taxon>
        <taxon>Betaproteobacteria</taxon>
        <taxon>Burkholderiales</taxon>
        <taxon>Oxalobacteraceae</taxon>
        <taxon>Telluria group</taxon>
        <taxon>Massilia</taxon>
    </lineage>
</organism>
<feature type="domain" description="Tle cognate immunity protein 4 C-terminal" evidence="2">
    <location>
        <begin position="190"/>
        <end position="358"/>
    </location>
</feature>
<gene>
    <name evidence="3" type="ORF">F2P45_32295</name>
</gene>
<evidence type="ECO:0000256" key="1">
    <source>
        <dbReference type="SAM" id="MobiDB-lite"/>
    </source>
</evidence>
<feature type="compositionally biased region" description="Low complexity" evidence="1">
    <location>
        <begin position="460"/>
        <end position="473"/>
    </location>
</feature>
<evidence type="ECO:0000313" key="4">
    <source>
        <dbReference type="Proteomes" id="UP000609726"/>
    </source>
</evidence>
<sequence>MEKVKCHLIASAIFLCGGLTMIISCDRISDTMKRPGSLMLSDRLQSLFQSKQTVCFGRFIMEIPENATLVYGPAEVEFPITYHPGEAGEVSAYIAQQLRKNEEAHQDIDPRRLAKLPMFGEVKEGLLNNQKIVFGESNEMWYNIHSFAPVDTDLFIQRSSKVRTTDGAFEETVNALNNVATHLRLRADTEIPDQDGICIDGGFVALKPKYERVTIGVRLKEFPDVHLSVDVHKNLDYLVESSGLQELLRRTEERAQRDGMGAFRAGIKWFRKEPRQLGIWDGYEALARLPAYKKNPSVHEFRFHSVGAVNDWYYPELDIRLNTGVQDNLQSSINPSISDDEAVALWDKLIGSIRLRKTSGAGASAGGSKIQTLGALSASGDVCPQSGWWRCAESEVEHGARRHFCQGELFPPVVLLGEPTLWQRAKGERPSLQRTTVWQLVGYDEMPPAMDCQSSIGVTADPDQAPGGPDPQATGDHSA</sequence>
<dbReference type="Proteomes" id="UP000609726">
    <property type="component" value="Unassembled WGS sequence"/>
</dbReference>
<dbReference type="Pfam" id="PF18426">
    <property type="entry name" value="Tli4_C"/>
    <property type="match status" value="1"/>
</dbReference>
<comment type="caution">
    <text evidence="3">The sequence shown here is derived from an EMBL/GenBank/DDBJ whole genome shotgun (WGS) entry which is preliminary data.</text>
</comment>
<reference evidence="3 4" key="1">
    <citation type="submission" date="2019-10" db="EMBL/GenBank/DDBJ databases">
        <title>Taxonomy of Antarctic Massilia spp.: description of Massilia rubra sp. nov., Massilia aquatica sp. nov., Massilia mucilaginosa sp. nov., Massilia frigida sp. nov. isolated from streams, lakes and regoliths.</title>
        <authorList>
            <person name="Holochova P."/>
            <person name="Sedlacek I."/>
            <person name="Kralova S."/>
            <person name="Maslanova I."/>
            <person name="Busse H.-J."/>
            <person name="Stankova E."/>
            <person name="Vrbovska V."/>
            <person name="Kovarovic V."/>
            <person name="Bartak M."/>
            <person name="Svec P."/>
            <person name="Pantucek R."/>
        </authorList>
    </citation>
    <scope>NUCLEOTIDE SEQUENCE [LARGE SCALE GENOMIC DNA]</scope>
    <source>
        <strain evidence="3 4">CCM 8733</strain>
    </source>
</reference>
<name>A0ABX0P4F5_9BURK</name>